<dbReference type="InterPro" id="IPR036465">
    <property type="entry name" value="vWFA_dom_sf"/>
</dbReference>
<keyword evidence="3" id="KW-1185">Reference proteome</keyword>
<proteinExistence type="predicted"/>
<evidence type="ECO:0000313" key="2">
    <source>
        <dbReference type="EMBL" id="QBD80784.1"/>
    </source>
</evidence>
<name>A0A4P6JYK1_KTERU</name>
<dbReference type="InterPro" id="IPR002035">
    <property type="entry name" value="VWF_A"/>
</dbReference>
<organism evidence="2 3">
    <name type="scientific">Ktedonosporobacter rubrisoli</name>
    <dbReference type="NCBI Taxonomy" id="2509675"/>
    <lineage>
        <taxon>Bacteria</taxon>
        <taxon>Bacillati</taxon>
        <taxon>Chloroflexota</taxon>
        <taxon>Ktedonobacteria</taxon>
        <taxon>Ktedonobacterales</taxon>
        <taxon>Ktedonosporobacteraceae</taxon>
        <taxon>Ktedonosporobacter</taxon>
    </lineage>
</organism>
<gene>
    <name evidence="2" type="ORF">EPA93_34385</name>
</gene>
<protein>
    <submittedName>
        <fullName evidence="2">VWA domain-containing protein</fullName>
    </submittedName>
</protein>
<sequence length="294" mass="32533">MTYKQRWESTRPGCLIFLLDQSGSMSDPFGTAQVGAGKRKCDMVATVLNNFLNELIITNTIAQNDNTTIVKPRADVAVVGYEGSFVGSVLGGALRKRDFVSLPELLTNPIDIEQRTRKEMDETGQIIEIPIPFPVWVQPLAGGSTPMCAALRHAQYLAQQWADDHLEHYPPVIINVTDGMATDGDPTSLARDIRQISTNDGEALLFNVHITDLNISPVRYPAKEYELPNDRHARSLFSMSSFIPDTSRERLQQMLGKPVEPGARGLIFNGDAASVQHIFIFATVPATRPLDQDR</sequence>
<dbReference type="SUPFAM" id="SSF53300">
    <property type="entry name" value="vWA-like"/>
    <property type="match status" value="1"/>
</dbReference>
<dbReference type="EMBL" id="CP035758">
    <property type="protein sequence ID" value="QBD80784.1"/>
    <property type="molecule type" value="Genomic_DNA"/>
</dbReference>
<dbReference type="RefSeq" id="WP_129891846.1">
    <property type="nucleotide sequence ID" value="NZ_CP035758.1"/>
</dbReference>
<dbReference type="PROSITE" id="PS50234">
    <property type="entry name" value="VWFA"/>
    <property type="match status" value="1"/>
</dbReference>
<dbReference type="Proteomes" id="UP000290365">
    <property type="component" value="Chromosome"/>
</dbReference>
<reference evidence="2 3" key="1">
    <citation type="submission" date="2019-01" db="EMBL/GenBank/DDBJ databases">
        <title>Ktedonosporobacter rubrisoli SCAWS-G2.</title>
        <authorList>
            <person name="Huang Y."/>
            <person name="Yan B."/>
        </authorList>
    </citation>
    <scope>NUCLEOTIDE SEQUENCE [LARGE SCALE GENOMIC DNA]</scope>
    <source>
        <strain evidence="2 3">SCAWS-G2</strain>
    </source>
</reference>
<dbReference type="AlphaFoldDB" id="A0A4P6JYK1"/>
<feature type="domain" description="VWFA" evidence="1">
    <location>
        <begin position="14"/>
        <end position="259"/>
    </location>
</feature>
<evidence type="ECO:0000313" key="3">
    <source>
        <dbReference type="Proteomes" id="UP000290365"/>
    </source>
</evidence>
<dbReference type="Gene3D" id="3.40.50.410">
    <property type="entry name" value="von Willebrand factor, type A domain"/>
    <property type="match status" value="1"/>
</dbReference>
<dbReference type="KEGG" id="kbs:EPA93_34385"/>
<dbReference type="OrthoDB" id="7605323at2"/>
<evidence type="ECO:0000259" key="1">
    <source>
        <dbReference type="PROSITE" id="PS50234"/>
    </source>
</evidence>
<accession>A0A4P6JYK1</accession>